<accession>A0AA88J1T8</accession>
<reference evidence="1" key="1">
    <citation type="submission" date="2023-07" db="EMBL/GenBank/DDBJ databases">
        <title>draft genome sequence of fig (Ficus carica).</title>
        <authorList>
            <person name="Takahashi T."/>
            <person name="Nishimura K."/>
        </authorList>
    </citation>
    <scope>NUCLEOTIDE SEQUENCE</scope>
</reference>
<sequence>METKSKVNSELVAVTIAVLLAAYFAASAFAACARYEPSPPTDPDNPVDVVSTNGDLLLSRIMLPDHGFRSEDGCNGSSCNGTNPCCSGCICLPIPGRVEGFCLGICCLV</sequence>
<dbReference type="PROSITE" id="PS51257">
    <property type="entry name" value="PROKAR_LIPOPROTEIN"/>
    <property type="match status" value="1"/>
</dbReference>
<dbReference type="Gramene" id="FCD_00026060-RA">
    <property type="protein sequence ID" value="FCD_00026060-RA:cds"/>
    <property type="gene ID" value="FCD_00026060"/>
</dbReference>
<evidence type="ECO:0000313" key="1">
    <source>
        <dbReference type="EMBL" id="GMN60589.1"/>
    </source>
</evidence>
<organism evidence="1 2">
    <name type="scientific">Ficus carica</name>
    <name type="common">Common fig</name>
    <dbReference type="NCBI Taxonomy" id="3494"/>
    <lineage>
        <taxon>Eukaryota</taxon>
        <taxon>Viridiplantae</taxon>
        <taxon>Streptophyta</taxon>
        <taxon>Embryophyta</taxon>
        <taxon>Tracheophyta</taxon>
        <taxon>Spermatophyta</taxon>
        <taxon>Magnoliopsida</taxon>
        <taxon>eudicotyledons</taxon>
        <taxon>Gunneridae</taxon>
        <taxon>Pentapetalae</taxon>
        <taxon>rosids</taxon>
        <taxon>fabids</taxon>
        <taxon>Rosales</taxon>
        <taxon>Moraceae</taxon>
        <taxon>Ficeae</taxon>
        <taxon>Ficus</taxon>
    </lineage>
</organism>
<name>A0AA88J1T8_FICCA</name>
<dbReference type="AlphaFoldDB" id="A0AA88J1T8"/>
<dbReference type="Proteomes" id="UP001187192">
    <property type="component" value="Unassembled WGS sequence"/>
</dbReference>
<protein>
    <submittedName>
        <fullName evidence="1">Uncharacterized protein</fullName>
    </submittedName>
</protein>
<keyword evidence="2" id="KW-1185">Reference proteome</keyword>
<comment type="caution">
    <text evidence="1">The sequence shown here is derived from an EMBL/GenBank/DDBJ whole genome shotgun (WGS) entry which is preliminary data.</text>
</comment>
<dbReference type="EMBL" id="BTGU01000100">
    <property type="protein sequence ID" value="GMN60589.1"/>
    <property type="molecule type" value="Genomic_DNA"/>
</dbReference>
<proteinExistence type="predicted"/>
<evidence type="ECO:0000313" key="2">
    <source>
        <dbReference type="Proteomes" id="UP001187192"/>
    </source>
</evidence>
<gene>
    <name evidence="1" type="ORF">TIFTF001_029695</name>
</gene>